<evidence type="ECO:0000256" key="4">
    <source>
        <dbReference type="ARBA" id="ARBA00048462"/>
    </source>
</evidence>
<keyword evidence="7" id="KW-1185">Reference proteome</keyword>
<comment type="catalytic activity">
    <reaction evidence="4">
        <text>holo-[ACP] + malonyl-CoA = malonyl-[ACP] + CoA</text>
        <dbReference type="Rhea" id="RHEA:41792"/>
        <dbReference type="Rhea" id="RHEA-COMP:9623"/>
        <dbReference type="Rhea" id="RHEA-COMP:9685"/>
        <dbReference type="ChEBI" id="CHEBI:57287"/>
        <dbReference type="ChEBI" id="CHEBI:57384"/>
        <dbReference type="ChEBI" id="CHEBI:64479"/>
        <dbReference type="ChEBI" id="CHEBI:78449"/>
        <dbReference type="EC" id="2.3.1.39"/>
    </reaction>
</comment>
<dbReference type="InterPro" id="IPR014043">
    <property type="entry name" value="Acyl_transferase_dom"/>
</dbReference>
<dbReference type="PANTHER" id="PTHR42681">
    <property type="entry name" value="MALONYL-COA-ACYL CARRIER PROTEIN TRANSACYLASE, MITOCHONDRIAL"/>
    <property type="match status" value="1"/>
</dbReference>
<feature type="domain" description="Malonyl-CoA:ACP transacylase (MAT)" evidence="5">
    <location>
        <begin position="14"/>
        <end position="259"/>
    </location>
</feature>
<dbReference type="Gene3D" id="3.40.366.10">
    <property type="entry name" value="Malonyl-Coenzyme A Acyl Carrier Protein, domain 2"/>
    <property type="match status" value="1"/>
</dbReference>
<gene>
    <name evidence="6" type="ORF">ACFQ4L_00085</name>
</gene>
<organism evidence="6 7">
    <name type="scientific">Lapidilactobacillus mulanensis</name>
    <dbReference type="NCBI Taxonomy" id="2485999"/>
    <lineage>
        <taxon>Bacteria</taxon>
        <taxon>Bacillati</taxon>
        <taxon>Bacillota</taxon>
        <taxon>Bacilli</taxon>
        <taxon>Lactobacillales</taxon>
        <taxon>Lactobacillaceae</taxon>
        <taxon>Lapidilactobacillus</taxon>
    </lineage>
</organism>
<dbReference type="Gene3D" id="3.30.70.250">
    <property type="entry name" value="Malonyl-CoA ACP transacylase, ACP-binding"/>
    <property type="match status" value="1"/>
</dbReference>
<keyword evidence="2 6" id="KW-0808">Transferase</keyword>
<evidence type="ECO:0000313" key="7">
    <source>
        <dbReference type="Proteomes" id="UP001597244"/>
    </source>
</evidence>
<dbReference type="SMART" id="SM00827">
    <property type="entry name" value="PKS_AT"/>
    <property type="match status" value="1"/>
</dbReference>
<evidence type="ECO:0000313" key="6">
    <source>
        <dbReference type="EMBL" id="MFD1464504.1"/>
    </source>
</evidence>
<dbReference type="PANTHER" id="PTHR42681:SF1">
    <property type="entry name" value="MALONYL-COA-ACYL CARRIER PROTEIN TRANSACYLASE, MITOCHONDRIAL"/>
    <property type="match status" value="1"/>
</dbReference>
<dbReference type="EC" id="2.3.1.39" evidence="1"/>
<dbReference type="InterPro" id="IPR001227">
    <property type="entry name" value="Ac_transferase_dom_sf"/>
</dbReference>
<comment type="caution">
    <text evidence="6">The sequence shown here is derived from an EMBL/GenBank/DDBJ whole genome shotgun (WGS) entry which is preliminary data.</text>
</comment>
<dbReference type="RefSeq" id="WP_125578884.1">
    <property type="nucleotide sequence ID" value="NZ_JBHTOF010000004.1"/>
</dbReference>
<accession>A0ABW4DKK1</accession>
<evidence type="ECO:0000256" key="1">
    <source>
        <dbReference type="ARBA" id="ARBA00013258"/>
    </source>
</evidence>
<dbReference type="Proteomes" id="UP001597244">
    <property type="component" value="Unassembled WGS sequence"/>
</dbReference>
<sequence length="263" mass="29786">MSQESAYIHSSSKILETRYAQTALFLYSLSLYQNIAKKVPTENSIFAGLSLGEYSALAVSTTISFERMVKVVDKRGELMSNVCKSQNTVMVAVLGDNIDSINKLLTLEKWKHNAFIANMNTHNQIVIGLESSLENEFIIEIERIGCFICIPLKVDGAFHTPFMHEANKRFLPFIEQFKDEVVKEKVLANYDGSVYTAKNLLFKLSKQMESTTYFAKIVDNMVNLGVKKFITICPNRSLMKLVKNIQPAYEIINVSTTEDIKKL</sequence>
<reference evidence="7" key="1">
    <citation type="journal article" date="2019" name="Int. J. Syst. Evol. Microbiol.">
        <title>The Global Catalogue of Microorganisms (GCM) 10K type strain sequencing project: providing services to taxonomists for standard genome sequencing and annotation.</title>
        <authorList>
            <consortium name="The Broad Institute Genomics Platform"/>
            <consortium name="The Broad Institute Genome Sequencing Center for Infectious Disease"/>
            <person name="Wu L."/>
            <person name="Ma J."/>
        </authorList>
    </citation>
    <scope>NUCLEOTIDE SEQUENCE [LARGE SCALE GENOMIC DNA]</scope>
    <source>
        <strain evidence="7">CCM 8951</strain>
    </source>
</reference>
<protein>
    <recommendedName>
        <fullName evidence="1">[acyl-carrier-protein] S-malonyltransferase</fullName>
        <ecNumber evidence="1">2.3.1.39</ecNumber>
    </recommendedName>
</protein>
<dbReference type="EMBL" id="JBHTOF010000004">
    <property type="protein sequence ID" value="MFD1464504.1"/>
    <property type="molecule type" value="Genomic_DNA"/>
</dbReference>
<proteinExistence type="predicted"/>
<evidence type="ECO:0000259" key="5">
    <source>
        <dbReference type="SMART" id="SM00827"/>
    </source>
</evidence>
<dbReference type="GO" id="GO:0004314">
    <property type="term" value="F:[acyl-carrier-protein] S-malonyltransferase activity"/>
    <property type="evidence" value="ECO:0007669"/>
    <property type="project" value="UniProtKB-EC"/>
</dbReference>
<name>A0ABW4DKK1_9LACO</name>
<dbReference type="SUPFAM" id="SSF52151">
    <property type="entry name" value="FabD/lysophospholipase-like"/>
    <property type="match status" value="1"/>
</dbReference>
<dbReference type="InterPro" id="IPR050858">
    <property type="entry name" value="Mal-CoA-ACP_Trans/PKS_FabD"/>
</dbReference>
<evidence type="ECO:0000256" key="2">
    <source>
        <dbReference type="ARBA" id="ARBA00022679"/>
    </source>
</evidence>
<evidence type="ECO:0000256" key="3">
    <source>
        <dbReference type="ARBA" id="ARBA00023315"/>
    </source>
</evidence>
<dbReference type="InterPro" id="IPR016035">
    <property type="entry name" value="Acyl_Trfase/lysoPLipase"/>
</dbReference>
<dbReference type="Pfam" id="PF00698">
    <property type="entry name" value="Acyl_transf_1"/>
    <property type="match status" value="1"/>
</dbReference>
<keyword evidence="3 6" id="KW-0012">Acyltransferase</keyword>